<name>A0A6A4LR45_9ERIC</name>
<dbReference type="InterPro" id="IPR046341">
    <property type="entry name" value="SET_dom_sf"/>
</dbReference>
<evidence type="ECO:0000259" key="10">
    <source>
        <dbReference type="PROSITE" id="PS50280"/>
    </source>
</evidence>
<keyword evidence="9" id="KW-0472">Membrane</keyword>
<accession>A0A6A4LR45</accession>
<dbReference type="GO" id="GO:0140999">
    <property type="term" value="F:histone H3K4 trimethyltransferase activity"/>
    <property type="evidence" value="ECO:0007669"/>
    <property type="project" value="UniProtKB-EC"/>
</dbReference>
<comment type="caution">
    <text evidence="12">The sequence shown here is derived from an EMBL/GenBank/DDBJ whole genome shotgun (WGS) entry which is preliminary data.</text>
</comment>
<dbReference type="Gene3D" id="2.170.270.10">
    <property type="entry name" value="SET domain"/>
    <property type="match status" value="2"/>
</dbReference>
<keyword evidence="4" id="KW-0808">Transferase</keyword>
<keyword evidence="5" id="KW-0949">S-adenosyl-L-methionine</keyword>
<evidence type="ECO:0000259" key="11">
    <source>
        <dbReference type="PROSITE" id="PS50829"/>
    </source>
</evidence>
<comment type="subcellular location">
    <subcellularLocation>
        <location evidence="1">Nucleus</location>
    </subcellularLocation>
</comment>
<dbReference type="PANTHER" id="PTHR45814">
    <property type="entry name" value="HISTONE-LYSINE N-METHYLTRANSFERASE SETD1"/>
    <property type="match status" value="1"/>
</dbReference>
<dbReference type="InterPro" id="IPR003169">
    <property type="entry name" value="GYF"/>
</dbReference>
<evidence type="ECO:0000256" key="8">
    <source>
        <dbReference type="ARBA" id="ARBA00047571"/>
    </source>
</evidence>
<dbReference type="OrthoDB" id="308383at2759"/>
<sequence>REKVLDSASQDIIYQVCAGNHSDSSCSMELRLGCFSNALVSSSCCDCCEEIGAHSATEISCQSNGNSDTIPQPCNFGGSSYQGKDNTGYASTSFVSGWMYVNENGQMCGPYIQEQLYEGLSTGFLPDELPVYPILNGALMNPVPLNYFKQFPSHVATGFTSLTLPSNCMTDSARELPPSKLHHGVATSAHSAIQPFYNHNGSSSSQQIPKFEAAASTASYPPLVLHLLLVKSNPSVFFSSTVHCILASCIRWPFVVVLMRFFPPVLLSKSQSGDESSWFFEDDEGRKHGPHSLMELYSWHHYGYLRDSSLVSGKTKLSWEYGVFDFLLFVVGPVILLMTFSYCFSLQIYHADNKTGLFDLQSLIKTWLATRPGSFYISEVKGSETSSLQSFISETSEEICLQLHSGIMKAARKVVLDEIIRHIIAECVAMKKAQRHTRLEVVNESARICSLDSRTPEYCETKKDPVASEIELSESSYVSDLKCPTDGSMAESPASMKSIGSYQNYCSAYLCVCKFVFDSCMQVLWNAVSYDPIVEYSTSWRKRIRWSSLTAAVGNVHLKSLQSEEESSAMELDCPPGFESARMAPEIYPCSPAISASFFGEEKSFEPNPLNYDQIHDDMDSILESVEDDLHSSAKLSLFDYFVTFVEEEAEKVVDSLVCGKLKEVTVGPSVQFSQACGFDSQMISSDNSQSPLQSAEPFDKDPVSLHKSSLSNFLSSAFATLNAHEENIVNDEESDEPCPPGFEEKFGGVVPSRIEKIRPSSSNEYITKIGSYVVITMFRQKLHDVVLREWKSLFADHTLHEFLISSSSLKKYMKFHASEERGILKSKQNADSSPDILDKLRYISTKDNISGPSEVPLVSGKYMYYRKRKLVRRKLGSLSLCATSGNVGLQNKSFEKSKKKDVSTSVSNIAESKAAVGDLKKILPNNCNIESFIDAKLYNEYLSSAKVAPVVQDCGIKGDDPECSKGGITYCEYSSLDVEKVANSSQRDVQMQIVVAGGSSKKIPKATNVMNRKRKHSMDVVPSSCSRKVIKLTKSAAKLPDCKEVTVRKMKTNKSRKSHLCPRSDGCARSSIIGWDWHRWSANASPAERARVRGTHSIHPQYVGSEVSGSQVWNMKCLSARTNRVKMRNLVAAVEGADLLKATQLKARKKRLRFQRSKIHDWGLVALEPIEAEDFVIEYVGELIRPRVSLKSFCISNLILYSCQITAILDFQVCFPSAWDFFQERYSQIPLLTIDEGALGVKGRPVLLCSIDLSAACSFFAVISDIRERYYEKIGIGSSYLFRLDDGYVEHAMPLIIEGYQPLAFRPPRFSVLGVDATKRGGIARFINHSCEVAVLSDPFDFLPNCYTKVISVESQKKIFIYAKRHIAAGEEITYNYKFPLEEKKIPCNCGSRRAAIGGSNKEFLISIARDHGGYWGTNEEPCILQQLAGIWMEYSAEGTNIIAGLKPVGD</sequence>
<evidence type="ECO:0000256" key="7">
    <source>
        <dbReference type="ARBA" id="ARBA00023242"/>
    </source>
</evidence>
<dbReference type="Gene3D" id="3.30.1490.40">
    <property type="match status" value="2"/>
</dbReference>
<proteinExistence type="predicted"/>
<keyword evidence="13" id="KW-1185">Reference proteome</keyword>
<dbReference type="SMART" id="SM00317">
    <property type="entry name" value="SET"/>
    <property type="match status" value="1"/>
</dbReference>
<keyword evidence="7" id="KW-0539">Nucleus</keyword>
<dbReference type="EC" id="2.1.1.354" evidence="2"/>
<dbReference type="InterPro" id="IPR001214">
    <property type="entry name" value="SET_dom"/>
</dbReference>
<dbReference type="Pfam" id="PF00856">
    <property type="entry name" value="SET"/>
    <property type="match status" value="1"/>
</dbReference>
<evidence type="ECO:0000256" key="9">
    <source>
        <dbReference type="SAM" id="Phobius"/>
    </source>
</evidence>
<dbReference type="InterPro" id="IPR035445">
    <property type="entry name" value="GYF-like_dom_sf"/>
</dbReference>
<dbReference type="Proteomes" id="UP000428333">
    <property type="component" value="Linkage Group LG06"/>
</dbReference>
<evidence type="ECO:0000256" key="3">
    <source>
        <dbReference type="ARBA" id="ARBA00022603"/>
    </source>
</evidence>
<feature type="domain" description="SET" evidence="10">
    <location>
        <begin position="1151"/>
        <end position="1379"/>
    </location>
</feature>
<dbReference type="PROSITE" id="PS50280">
    <property type="entry name" value="SET"/>
    <property type="match status" value="1"/>
</dbReference>
<gene>
    <name evidence="12" type="ORF">C3L33_11314</name>
</gene>
<keyword evidence="9" id="KW-1133">Transmembrane helix</keyword>
<evidence type="ECO:0000256" key="6">
    <source>
        <dbReference type="ARBA" id="ARBA00022853"/>
    </source>
</evidence>
<organism evidence="12 13">
    <name type="scientific">Rhododendron williamsianum</name>
    <dbReference type="NCBI Taxonomy" id="262921"/>
    <lineage>
        <taxon>Eukaryota</taxon>
        <taxon>Viridiplantae</taxon>
        <taxon>Streptophyta</taxon>
        <taxon>Embryophyta</taxon>
        <taxon>Tracheophyta</taxon>
        <taxon>Spermatophyta</taxon>
        <taxon>Magnoliopsida</taxon>
        <taxon>eudicotyledons</taxon>
        <taxon>Gunneridae</taxon>
        <taxon>Pentapetalae</taxon>
        <taxon>asterids</taxon>
        <taxon>Ericales</taxon>
        <taxon>Ericaceae</taxon>
        <taxon>Ericoideae</taxon>
        <taxon>Rhodoreae</taxon>
        <taxon>Rhododendron</taxon>
    </lineage>
</organism>
<evidence type="ECO:0000313" key="13">
    <source>
        <dbReference type="Proteomes" id="UP000428333"/>
    </source>
</evidence>
<dbReference type="SUPFAM" id="SSF82199">
    <property type="entry name" value="SET domain"/>
    <property type="match status" value="1"/>
</dbReference>
<dbReference type="PANTHER" id="PTHR45814:SF2">
    <property type="entry name" value="HISTONE-LYSINE N-METHYLTRANSFERASE SETD1"/>
    <property type="match status" value="1"/>
</dbReference>
<keyword evidence="3" id="KW-0489">Methyltransferase</keyword>
<feature type="non-terminal residue" evidence="12">
    <location>
        <position position="1"/>
    </location>
</feature>
<dbReference type="InterPro" id="IPR044570">
    <property type="entry name" value="Set1-like"/>
</dbReference>
<keyword evidence="9" id="KW-0812">Transmembrane</keyword>
<dbReference type="GO" id="GO:0048188">
    <property type="term" value="C:Set1C/COMPASS complex"/>
    <property type="evidence" value="ECO:0007669"/>
    <property type="project" value="TreeGrafter"/>
</dbReference>
<feature type="transmembrane region" description="Helical" evidence="9">
    <location>
        <begin position="326"/>
        <end position="349"/>
    </location>
</feature>
<evidence type="ECO:0000256" key="2">
    <source>
        <dbReference type="ARBA" id="ARBA00012182"/>
    </source>
</evidence>
<keyword evidence="6" id="KW-0156">Chromatin regulator</keyword>
<feature type="domain" description="GYF" evidence="11">
    <location>
        <begin position="275"/>
        <end position="332"/>
    </location>
</feature>
<evidence type="ECO:0000313" key="12">
    <source>
        <dbReference type="EMBL" id="KAE9456818.1"/>
    </source>
</evidence>
<dbReference type="EMBL" id="QEFC01001560">
    <property type="protein sequence ID" value="KAE9456818.1"/>
    <property type="molecule type" value="Genomic_DNA"/>
</dbReference>
<comment type="catalytic activity">
    <reaction evidence="8">
        <text>L-lysyl(4)-[histone H3] + 3 S-adenosyl-L-methionine = N(6),N(6),N(6)-trimethyl-L-lysyl(4)-[histone H3] + 3 S-adenosyl-L-homocysteine + 3 H(+)</text>
        <dbReference type="Rhea" id="RHEA:60260"/>
        <dbReference type="Rhea" id="RHEA-COMP:15537"/>
        <dbReference type="Rhea" id="RHEA-COMP:15547"/>
        <dbReference type="ChEBI" id="CHEBI:15378"/>
        <dbReference type="ChEBI" id="CHEBI:29969"/>
        <dbReference type="ChEBI" id="CHEBI:57856"/>
        <dbReference type="ChEBI" id="CHEBI:59789"/>
        <dbReference type="ChEBI" id="CHEBI:61961"/>
        <dbReference type="EC" id="2.1.1.354"/>
    </reaction>
</comment>
<dbReference type="SUPFAM" id="SSF55277">
    <property type="entry name" value="GYF domain"/>
    <property type="match status" value="1"/>
</dbReference>
<evidence type="ECO:0000256" key="5">
    <source>
        <dbReference type="ARBA" id="ARBA00022691"/>
    </source>
</evidence>
<evidence type="ECO:0000256" key="1">
    <source>
        <dbReference type="ARBA" id="ARBA00004123"/>
    </source>
</evidence>
<dbReference type="GO" id="GO:0032259">
    <property type="term" value="P:methylation"/>
    <property type="evidence" value="ECO:0007669"/>
    <property type="project" value="UniProtKB-KW"/>
</dbReference>
<protein>
    <recommendedName>
        <fullName evidence="2">[histone H3]-lysine(4) N-trimethyltransferase</fullName>
        <ecNumber evidence="2">2.1.1.354</ecNumber>
    </recommendedName>
</protein>
<dbReference type="PROSITE" id="PS50829">
    <property type="entry name" value="GYF"/>
    <property type="match status" value="1"/>
</dbReference>
<evidence type="ECO:0000256" key="4">
    <source>
        <dbReference type="ARBA" id="ARBA00022679"/>
    </source>
</evidence>
<reference evidence="12 13" key="1">
    <citation type="journal article" date="2019" name="Genome Biol. Evol.">
        <title>The Rhododendron genome and chromosomal organization provide insight into shared whole-genome duplications across the heath family (Ericaceae).</title>
        <authorList>
            <person name="Soza V.L."/>
            <person name="Lindsley D."/>
            <person name="Waalkes A."/>
            <person name="Ramage E."/>
            <person name="Patwardhan R.P."/>
            <person name="Burton J.N."/>
            <person name="Adey A."/>
            <person name="Kumar A."/>
            <person name="Qiu R."/>
            <person name="Shendure J."/>
            <person name="Hall B."/>
        </authorList>
    </citation>
    <scope>NUCLEOTIDE SEQUENCE [LARGE SCALE GENOMIC DNA]</scope>
    <source>
        <strain evidence="12">RSF 1966-606</strain>
    </source>
</reference>